<comment type="caution">
    <text evidence="1">The sequence shown here is derived from an EMBL/GenBank/DDBJ whole genome shotgun (WGS) entry which is preliminary data.</text>
</comment>
<gene>
    <name evidence="1" type="ORF">S03H2_34551</name>
</gene>
<dbReference type="EMBL" id="BARU01021093">
    <property type="protein sequence ID" value="GAH56634.1"/>
    <property type="molecule type" value="Genomic_DNA"/>
</dbReference>
<protein>
    <submittedName>
        <fullName evidence="1">Uncharacterized protein</fullName>
    </submittedName>
</protein>
<dbReference type="AlphaFoldDB" id="X1HS23"/>
<reference evidence="1" key="1">
    <citation type="journal article" date="2014" name="Front. Microbiol.">
        <title>High frequency of phylogenetically diverse reductive dehalogenase-homologous genes in deep subseafloor sedimentary metagenomes.</title>
        <authorList>
            <person name="Kawai M."/>
            <person name="Futagami T."/>
            <person name="Toyoda A."/>
            <person name="Takaki Y."/>
            <person name="Nishi S."/>
            <person name="Hori S."/>
            <person name="Arai W."/>
            <person name="Tsubouchi T."/>
            <person name="Morono Y."/>
            <person name="Uchiyama I."/>
            <person name="Ito T."/>
            <person name="Fujiyama A."/>
            <person name="Inagaki F."/>
            <person name="Takami H."/>
        </authorList>
    </citation>
    <scope>NUCLEOTIDE SEQUENCE</scope>
    <source>
        <strain evidence="1">Expedition CK06-06</strain>
    </source>
</reference>
<name>X1HS23_9ZZZZ</name>
<organism evidence="1">
    <name type="scientific">marine sediment metagenome</name>
    <dbReference type="NCBI Taxonomy" id="412755"/>
    <lineage>
        <taxon>unclassified sequences</taxon>
        <taxon>metagenomes</taxon>
        <taxon>ecological metagenomes</taxon>
    </lineage>
</organism>
<evidence type="ECO:0000313" key="1">
    <source>
        <dbReference type="EMBL" id="GAH56634.1"/>
    </source>
</evidence>
<sequence>MHREFILSHINGYKYKKERDLDERDCLPPNIC</sequence>
<proteinExistence type="predicted"/>
<accession>X1HS23</accession>
<feature type="non-terminal residue" evidence="1">
    <location>
        <position position="32"/>
    </location>
</feature>